<dbReference type="Proteomes" id="UP000295818">
    <property type="component" value="Unassembled WGS sequence"/>
</dbReference>
<evidence type="ECO:0000313" key="3">
    <source>
        <dbReference type="EMBL" id="TCO08984.1"/>
    </source>
</evidence>
<organism evidence="3 4">
    <name type="scientific">Kribbella orskensis</name>
    <dbReference type="NCBI Taxonomy" id="2512216"/>
    <lineage>
        <taxon>Bacteria</taxon>
        <taxon>Bacillati</taxon>
        <taxon>Actinomycetota</taxon>
        <taxon>Actinomycetes</taxon>
        <taxon>Propionibacteriales</taxon>
        <taxon>Kribbellaceae</taxon>
        <taxon>Kribbella</taxon>
    </lineage>
</organism>
<dbReference type="EMBL" id="SLWM01000042">
    <property type="protein sequence ID" value="TCO08984.1"/>
    <property type="molecule type" value="Genomic_DNA"/>
</dbReference>
<evidence type="ECO:0000256" key="2">
    <source>
        <dbReference type="SAM" id="SignalP"/>
    </source>
</evidence>
<evidence type="ECO:0000256" key="1">
    <source>
        <dbReference type="SAM" id="MobiDB-lite"/>
    </source>
</evidence>
<keyword evidence="2" id="KW-0732">Signal</keyword>
<accession>A0ABY2B9E1</accession>
<name>A0ABY2B9E1_9ACTN</name>
<sequence length="198" mass="20853">MGHNSTQQQRIASIFAVSLLIAATVVAGCSERHAEPDTFSMPESSTTVGDDSADGYNSTTTTPPRIPPSSVPSPNVVTRTRPAPQPDDQAASDSTFSGLTIFADGEPAGQVTVEFKIVPSCPGICHQPHVDSDAQGRYSIQLSPGVYNAMCIVDVESDYECGPRGGDGGPFPVDVPPYGQHLDFVVCEFADYPSCLSD</sequence>
<protein>
    <recommendedName>
        <fullName evidence="5">Carboxypeptidase family protein</fullName>
    </recommendedName>
</protein>
<evidence type="ECO:0000313" key="4">
    <source>
        <dbReference type="Proteomes" id="UP000295818"/>
    </source>
</evidence>
<feature type="chain" id="PRO_5046760399" description="Carboxypeptidase family protein" evidence="2">
    <location>
        <begin position="28"/>
        <end position="198"/>
    </location>
</feature>
<keyword evidence="4" id="KW-1185">Reference proteome</keyword>
<reference evidence="3 4" key="1">
    <citation type="journal article" date="2015" name="Stand. Genomic Sci.">
        <title>Genomic Encyclopedia of Bacterial and Archaeal Type Strains, Phase III: the genomes of soil and plant-associated and newly described type strains.</title>
        <authorList>
            <person name="Whitman W.B."/>
            <person name="Woyke T."/>
            <person name="Klenk H.P."/>
            <person name="Zhou Y."/>
            <person name="Lilburn T.G."/>
            <person name="Beck B.J."/>
            <person name="De Vos P."/>
            <person name="Vandamme P."/>
            <person name="Eisen J.A."/>
            <person name="Garrity G."/>
            <person name="Hugenholtz P."/>
            <person name="Kyrpides N.C."/>
        </authorList>
    </citation>
    <scope>NUCLEOTIDE SEQUENCE [LARGE SCALE GENOMIC DNA]</scope>
    <source>
        <strain evidence="3 4">VKM Ac-2538</strain>
    </source>
</reference>
<evidence type="ECO:0008006" key="5">
    <source>
        <dbReference type="Google" id="ProtNLM"/>
    </source>
</evidence>
<comment type="caution">
    <text evidence="3">The sequence shown here is derived from an EMBL/GenBank/DDBJ whole genome shotgun (WGS) entry which is preliminary data.</text>
</comment>
<feature type="region of interest" description="Disordered" evidence="1">
    <location>
        <begin position="35"/>
        <end position="93"/>
    </location>
</feature>
<gene>
    <name evidence="3" type="ORF">EV644_14216</name>
</gene>
<feature type="signal peptide" evidence="2">
    <location>
        <begin position="1"/>
        <end position="27"/>
    </location>
</feature>
<proteinExistence type="predicted"/>